<keyword evidence="14" id="KW-1185">Reference proteome</keyword>
<evidence type="ECO:0000256" key="7">
    <source>
        <dbReference type="ARBA" id="ARBA00022840"/>
    </source>
</evidence>
<dbReference type="Gene3D" id="6.10.250.2580">
    <property type="match status" value="1"/>
</dbReference>
<evidence type="ECO:0000259" key="12">
    <source>
        <dbReference type="PROSITE" id="PS50113"/>
    </source>
</evidence>
<evidence type="ECO:0000256" key="8">
    <source>
        <dbReference type="ARBA" id="ARBA00023012"/>
    </source>
</evidence>
<keyword evidence="3" id="KW-0597">Phosphoprotein</keyword>
<sequence>MAGLTDGAHGVSGPGKAELPILRRFRTRLAHLLIAIFLPLIVLSAGLGVMMAVGQRNDALRRLSETSRVLHVAVNREFALMIATLEALATSPSVDDALAAGPGAPGTLAFHEQATAMVTNGHGVPFVVWLLPAQGARPVVNTLLPATAVPPPLADLHFPARPIGEPPAPDIAYRQVLATGEPYIGDLVQGPGDGFAVIVSVPVRRAGRVAAVLGAGLKPAALGLAMSRQLPDGPGIAVLVDRGGVIVARSHDEDRFVGKAASAETVARLSDPQARSGTVAVASWEGTPFYASFRRLNLAGFTVGFGEAKSVVDAPLLRVTWLAGTGAALALVLAVGAALWLGRRLGREIEALGQDAALLVLRKPVPVRDEPVVQEVAAARRALVEAVTAAIESEAQLRLFIARAPAAIAMFDNQMSYLAASQRYLLDYDIAVAGPEALLGRSHYEVFPDIPEHWRAIHRRVLAGETLDAAEDRFPRADGRVDSVRWEMTPWHHPDGSIGGAVLFSEVVTERNRANQALRESEARLRSILATVPSAMIIIDDQGTIESFSVTAERMFGCTAAYAVGRNISMLMPEPDRTRHDSYLARYRETGKRHIIGTVRTLMGRRLDGSEFPMELSVGEVEVSGRRLFTGFIQDQTEREGAQRQLQTVQDELLHVSRLSAAGEMASTLAHELHQPLTAIATSIGAAKRLLAGTSFGSGEDGPVQRKVLEALERAAAQSLRGGQIIRRLREFVAKGESEHLPEDIGRLIEETRPLILAGVRSGRVQVSFHLEPGLKPVLIDRIQIQQVILNLTRNAAESMDEGGALSPMRNEVRVGTRTPEEGWVEVSVADRGPGLAPEVATKLFTAFVSTKAGGMGVGLSICRTIVEAHGGRIWAMPNPDGGTVFRFTLPTMPPETCANVDRITGLA</sequence>
<dbReference type="PROSITE" id="PS50112">
    <property type="entry name" value="PAS"/>
    <property type="match status" value="1"/>
</dbReference>
<evidence type="ECO:0000313" key="14">
    <source>
        <dbReference type="Proteomes" id="UP001595420"/>
    </source>
</evidence>
<dbReference type="InterPro" id="IPR035965">
    <property type="entry name" value="PAS-like_dom_sf"/>
</dbReference>
<dbReference type="InterPro" id="IPR000014">
    <property type="entry name" value="PAS"/>
</dbReference>
<dbReference type="SMART" id="SM00387">
    <property type="entry name" value="HATPase_c"/>
    <property type="match status" value="1"/>
</dbReference>
<dbReference type="SMART" id="SM00091">
    <property type="entry name" value="PAS"/>
    <property type="match status" value="2"/>
</dbReference>
<dbReference type="PROSITE" id="PS50113">
    <property type="entry name" value="PAC"/>
    <property type="match status" value="1"/>
</dbReference>
<keyword evidence="9" id="KW-1133">Transmembrane helix</keyword>
<dbReference type="CDD" id="cd00082">
    <property type="entry name" value="HisKA"/>
    <property type="match status" value="1"/>
</dbReference>
<evidence type="ECO:0000256" key="5">
    <source>
        <dbReference type="ARBA" id="ARBA00022741"/>
    </source>
</evidence>
<feature type="domain" description="PAS" evidence="11">
    <location>
        <begin position="521"/>
        <end position="574"/>
    </location>
</feature>
<dbReference type="PROSITE" id="PS50109">
    <property type="entry name" value="HIS_KIN"/>
    <property type="match status" value="1"/>
</dbReference>
<dbReference type="SUPFAM" id="SSF47384">
    <property type="entry name" value="Homodimeric domain of signal transducing histidine kinase"/>
    <property type="match status" value="1"/>
</dbReference>
<dbReference type="InterPro" id="IPR013767">
    <property type="entry name" value="PAS_fold"/>
</dbReference>
<dbReference type="PANTHER" id="PTHR43065:SF10">
    <property type="entry name" value="PEROXIDE STRESS-ACTIVATED HISTIDINE KINASE MAK3"/>
    <property type="match status" value="1"/>
</dbReference>
<evidence type="ECO:0000313" key="13">
    <source>
        <dbReference type="EMBL" id="MFC3003527.1"/>
    </source>
</evidence>
<evidence type="ECO:0000259" key="11">
    <source>
        <dbReference type="PROSITE" id="PS50112"/>
    </source>
</evidence>
<dbReference type="PANTHER" id="PTHR43065">
    <property type="entry name" value="SENSOR HISTIDINE KINASE"/>
    <property type="match status" value="1"/>
</dbReference>
<keyword evidence="4" id="KW-0808">Transferase</keyword>
<dbReference type="Proteomes" id="UP001595420">
    <property type="component" value="Unassembled WGS sequence"/>
</dbReference>
<dbReference type="InterPro" id="IPR000700">
    <property type="entry name" value="PAS-assoc_C"/>
</dbReference>
<dbReference type="EMBL" id="JBHRSB010000012">
    <property type="protein sequence ID" value="MFC3003527.1"/>
    <property type="molecule type" value="Genomic_DNA"/>
</dbReference>
<name>A0ABV7C0U4_9PROT</name>
<dbReference type="CDD" id="cd18773">
    <property type="entry name" value="PDC1_HK_sensor"/>
    <property type="match status" value="1"/>
</dbReference>
<dbReference type="InterPro" id="IPR005467">
    <property type="entry name" value="His_kinase_dom"/>
</dbReference>
<keyword evidence="5" id="KW-0547">Nucleotide-binding</keyword>
<dbReference type="SMART" id="SM00388">
    <property type="entry name" value="HisKA"/>
    <property type="match status" value="1"/>
</dbReference>
<dbReference type="EC" id="2.7.13.3" evidence="2"/>
<dbReference type="PRINTS" id="PR00344">
    <property type="entry name" value="BCTRLSENSOR"/>
</dbReference>
<evidence type="ECO:0000256" key="9">
    <source>
        <dbReference type="SAM" id="Phobius"/>
    </source>
</evidence>
<dbReference type="Pfam" id="PF08448">
    <property type="entry name" value="PAS_4"/>
    <property type="match status" value="1"/>
</dbReference>
<dbReference type="SUPFAM" id="SSF55874">
    <property type="entry name" value="ATPase domain of HSP90 chaperone/DNA topoisomerase II/histidine kinase"/>
    <property type="match status" value="1"/>
</dbReference>
<comment type="caution">
    <text evidence="13">The sequence shown here is derived from an EMBL/GenBank/DDBJ whole genome shotgun (WGS) entry which is preliminary data.</text>
</comment>
<dbReference type="CDD" id="cd18774">
    <property type="entry name" value="PDC2_HK_sensor"/>
    <property type="match status" value="1"/>
</dbReference>
<dbReference type="InterPro" id="IPR003661">
    <property type="entry name" value="HisK_dim/P_dom"/>
</dbReference>
<dbReference type="InterPro" id="IPR013656">
    <property type="entry name" value="PAS_4"/>
</dbReference>
<keyword evidence="8" id="KW-0902">Two-component regulatory system</keyword>
<dbReference type="Pfam" id="PF00989">
    <property type="entry name" value="PAS"/>
    <property type="match status" value="1"/>
</dbReference>
<dbReference type="InterPro" id="IPR036097">
    <property type="entry name" value="HisK_dim/P_sf"/>
</dbReference>
<keyword evidence="6" id="KW-0418">Kinase</keyword>
<dbReference type="Pfam" id="PF02518">
    <property type="entry name" value="HATPase_c"/>
    <property type="match status" value="1"/>
</dbReference>
<evidence type="ECO:0000256" key="2">
    <source>
        <dbReference type="ARBA" id="ARBA00012438"/>
    </source>
</evidence>
<keyword evidence="7" id="KW-0067">ATP-binding</keyword>
<dbReference type="Gene3D" id="1.10.287.130">
    <property type="match status" value="1"/>
</dbReference>
<feature type="domain" description="Histidine kinase" evidence="10">
    <location>
        <begin position="668"/>
        <end position="894"/>
    </location>
</feature>
<dbReference type="SUPFAM" id="SSF55785">
    <property type="entry name" value="PYP-like sensor domain (PAS domain)"/>
    <property type="match status" value="2"/>
</dbReference>
<dbReference type="InterPro" id="IPR036890">
    <property type="entry name" value="HATPase_C_sf"/>
</dbReference>
<feature type="domain" description="PAC" evidence="12">
    <location>
        <begin position="468"/>
        <end position="520"/>
    </location>
</feature>
<reference evidence="14" key="1">
    <citation type="journal article" date="2019" name="Int. J. Syst. Evol. Microbiol.">
        <title>The Global Catalogue of Microorganisms (GCM) 10K type strain sequencing project: providing services to taxonomists for standard genome sequencing and annotation.</title>
        <authorList>
            <consortium name="The Broad Institute Genomics Platform"/>
            <consortium name="The Broad Institute Genome Sequencing Center for Infectious Disease"/>
            <person name="Wu L."/>
            <person name="Ma J."/>
        </authorList>
    </citation>
    <scope>NUCLEOTIDE SEQUENCE [LARGE SCALE GENOMIC DNA]</scope>
    <source>
        <strain evidence="14">CGMCC 1.16855</strain>
    </source>
</reference>
<feature type="transmembrane region" description="Helical" evidence="9">
    <location>
        <begin position="29"/>
        <end position="53"/>
    </location>
</feature>
<gene>
    <name evidence="13" type="ORF">ACFOD3_26775</name>
</gene>
<organism evidence="13 14">
    <name type="scientific">Falsiroseomonas tokyonensis</name>
    <dbReference type="NCBI Taxonomy" id="430521"/>
    <lineage>
        <taxon>Bacteria</taxon>
        <taxon>Pseudomonadati</taxon>
        <taxon>Pseudomonadota</taxon>
        <taxon>Alphaproteobacteria</taxon>
        <taxon>Acetobacterales</taxon>
        <taxon>Roseomonadaceae</taxon>
        <taxon>Falsiroseomonas</taxon>
    </lineage>
</organism>
<accession>A0ABV7C0U4</accession>
<proteinExistence type="predicted"/>
<protein>
    <recommendedName>
        <fullName evidence="2">histidine kinase</fullName>
        <ecNumber evidence="2">2.7.13.3</ecNumber>
    </recommendedName>
</protein>
<dbReference type="Gene3D" id="3.30.450.20">
    <property type="entry name" value="PAS domain"/>
    <property type="match status" value="2"/>
</dbReference>
<evidence type="ECO:0000256" key="6">
    <source>
        <dbReference type="ARBA" id="ARBA00022777"/>
    </source>
</evidence>
<dbReference type="InterPro" id="IPR004358">
    <property type="entry name" value="Sig_transdc_His_kin-like_C"/>
</dbReference>
<evidence type="ECO:0000259" key="10">
    <source>
        <dbReference type="PROSITE" id="PS50109"/>
    </source>
</evidence>
<evidence type="ECO:0000256" key="3">
    <source>
        <dbReference type="ARBA" id="ARBA00022553"/>
    </source>
</evidence>
<keyword evidence="9" id="KW-0812">Transmembrane</keyword>
<evidence type="ECO:0000256" key="4">
    <source>
        <dbReference type="ARBA" id="ARBA00022679"/>
    </source>
</evidence>
<dbReference type="InterPro" id="IPR003594">
    <property type="entry name" value="HATPase_dom"/>
</dbReference>
<dbReference type="NCBIfam" id="TIGR00229">
    <property type="entry name" value="sensory_box"/>
    <property type="match status" value="2"/>
</dbReference>
<dbReference type="Gene3D" id="3.30.565.10">
    <property type="entry name" value="Histidine kinase-like ATPase, C-terminal domain"/>
    <property type="match status" value="1"/>
</dbReference>
<dbReference type="CDD" id="cd00130">
    <property type="entry name" value="PAS"/>
    <property type="match status" value="1"/>
</dbReference>
<dbReference type="RefSeq" id="WP_246603305.1">
    <property type="nucleotide sequence ID" value="NZ_JAFNJS010000012.1"/>
</dbReference>
<feature type="transmembrane region" description="Helical" evidence="9">
    <location>
        <begin position="319"/>
        <end position="341"/>
    </location>
</feature>
<comment type="catalytic activity">
    <reaction evidence="1">
        <text>ATP + protein L-histidine = ADP + protein N-phospho-L-histidine.</text>
        <dbReference type="EC" id="2.7.13.3"/>
    </reaction>
</comment>
<evidence type="ECO:0000256" key="1">
    <source>
        <dbReference type="ARBA" id="ARBA00000085"/>
    </source>
</evidence>
<keyword evidence="9" id="KW-0472">Membrane</keyword>